<dbReference type="AlphaFoldDB" id="A0A0B0P4E8"/>
<dbReference type="Proteomes" id="UP000032142">
    <property type="component" value="Unassembled WGS sequence"/>
</dbReference>
<accession>A0A0B0P4E8</accession>
<evidence type="ECO:0000313" key="1">
    <source>
        <dbReference type="EMBL" id="KHG19905.1"/>
    </source>
</evidence>
<sequence>MDDYVNLYPIQVHLNCIPCLRMKGKYMYLGEHMNKYEL</sequence>
<proteinExistence type="predicted"/>
<keyword evidence="2" id="KW-1185">Reference proteome</keyword>
<name>A0A0B0P4E8_GOSAR</name>
<gene>
    <name evidence="1" type="ORF">F383_25458</name>
</gene>
<organism evidence="1 2">
    <name type="scientific">Gossypium arboreum</name>
    <name type="common">Tree cotton</name>
    <name type="synonym">Gossypium nanking</name>
    <dbReference type="NCBI Taxonomy" id="29729"/>
    <lineage>
        <taxon>Eukaryota</taxon>
        <taxon>Viridiplantae</taxon>
        <taxon>Streptophyta</taxon>
        <taxon>Embryophyta</taxon>
        <taxon>Tracheophyta</taxon>
        <taxon>Spermatophyta</taxon>
        <taxon>Magnoliopsida</taxon>
        <taxon>eudicotyledons</taxon>
        <taxon>Gunneridae</taxon>
        <taxon>Pentapetalae</taxon>
        <taxon>rosids</taxon>
        <taxon>malvids</taxon>
        <taxon>Malvales</taxon>
        <taxon>Malvaceae</taxon>
        <taxon>Malvoideae</taxon>
        <taxon>Gossypium</taxon>
    </lineage>
</organism>
<dbReference type="EMBL" id="KN414297">
    <property type="protein sequence ID" value="KHG19905.1"/>
    <property type="molecule type" value="Genomic_DNA"/>
</dbReference>
<evidence type="ECO:0000313" key="2">
    <source>
        <dbReference type="Proteomes" id="UP000032142"/>
    </source>
</evidence>
<protein>
    <submittedName>
        <fullName evidence="1">Uncharacterized protein</fullName>
    </submittedName>
</protein>
<reference evidence="2" key="1">
    <citation type="submission" date="2014-09" db="EMBL/GenBank/DDBJ databases">
        <authorList>
            <person name="Mudge J."/>
            <person name="Ramaraj T."/>
            <person name="Lindquist I.E."/>
            <person name="Bharti A.K."/>
            <person name="Sundararajan A."/>
            <person name="Cameron C.T."/>
            <person name="Woodward J.E."/>
            <person name="May G.D."/>
            <person name="Brubaker C."/>
            <person name="Broadhvest J."/>
            <person name="Wilkins T.A."/>
        </authorList>
    </citation>
    <scope>NUCLEOTIDE SEQUENCE</scope>
    <source>
        <strain evidence="2">cv. AKA8401</strain>
    </source>
</reference>